<dbReference type="OrthoDB" id="547020at2759"/>
<accession>A0A9W6BE44</accession>
<evidence type="ECO:0000313" key="7">
    <source>
        <dbReference type="Proteomes" id="UP001165080"/>
    </source>
</evidence>
<evidence type="ECO:0000259" key="5">
    <source>
        <dbReference type="PROSITE" id="PS50104"/>
    </source>
</evidence>
<protein>
    <recommendedName>
        <fullName evidence="5">TIR domain-containing protein</fullName>
    </recommendedName>
</protein>
<organism evidence="6 7">
    <name type="scientific">Pleodorina starrii</name>
    <dbReference type="NCBI Taxonomy" id="330485"/>
    <lineage>
        <taxon>Eukaryota</taxon>
        <taxon>Viridiplantae</taxon>
        <taxon>Chlorophyta</taxon>
        <taxon>core chlorophytes</taxon>
        <taxon>Chlorophyceae</taxon>
        <taxon>CS clade</taxon>
        <taxon>Chlamydomonadales</taxon>
        <taxon>Volvocaceae</taxon>
        <taxon>Pleodorina</taxon>
    </lineage>
</organism>
<dbReference type="Pfam" id="PF00400">
    <property type="entry name" value="WD40"/>
    <property type="match status" value="7"/>
</dbReference>
<feature type="repeat" description="WD" evidence="3">
    <location>
        <begin position="426"/>
        <end position="467"/>
    </location>
</feature>
<evidence type="ECO:0000313" key="6">
    <source>
        <dbReference type="EMBL" id="GLC49866.1"/>
    </source>
</evidence>
<feature type="repeat" description="WD" evidence="3">
    <location>
        <begin position="240"/>
        <end position="271"/>
    </location>
</feature>
<feature type="repeat" description="WD" evidence="3">
    <location>
        <begin position="283"/>
        <end position="315"/>
    </location>
</feature>
<dbReference type="Gene3D" id="3.40.50.10140">
    <property type="entry name" value="Toll/interleukin-1 receptor homology (TIR) domain"/>
    <property type="match status" value="1"/>
</dbReference>
<evidence type="ECO:0000256" key="2">
    <source>
        <dbReference type="ARBA" id="ARBA00022737"/>
    </source>
</evidence>
<dbReference type="PRINTS" id="PR00320">
    <property type="entry name" value="GPROTEINBRPT"/>
</dbReference>
<feature type="repeat" description="WD" evidence="3">
    <location>
        <begin position="197"/>
        <end position="229"/>
    </location>
</feature>
<evidence type="ECO:0000256" key="1">
    <source>
        <dbReference type="ARBA" id="ARBA00022574"/>
    </source>
</evidence>
<feature type="repeat" description="WD" evidence="3">
    <location>
        <begin position="370"/>
        <end position="403"/>
    </location>
</feature>
<keyword evidence="2" id="KW-0677">Repeat</keyword>
<reference evidence="6 7" key="1">
    <citation type="journal article" date="2023" name="Commun. Biol.">
        <title>Reorganization of the ancestral sex-determining regions during the evolution of trioecy in Pleodorina starrii.</title>
        <authorList>
            <person name="Takahashi K."/>
            <person name="Suzuki S."/>
            <person name="Kawai-Toyooka H."/>
            <person name="Yamamoto K."/>
            <person name="Hamaji T."/>
            <person name="Ootsuki R."/>
            <person name="Yamaguchi H."/>
            <person name="Kawachi M."/>
            <person name="Higashiyama T."/>
            <person name="Nozaki H."/>
        </authorList>
    </citation>
    <scope>NUCLEOTIDE SEQUENCE [LARGE SCALE GENOMIC DNA]</scope>
    <source>
        <strain evidence="6 7">NIES-4479</strain>
    </source>
</reference>
<dbReference type="InterPro" id="IPR035897">
    <property type="entry name" value="Toll_tir_struct_dom_sf"/>
</dbReference>
<dbReference type="InterPro" id="IPR001680">
    <property type="entry name" value="WD40_rpt"/>
</dbReference>
<dbReference type="InterPro" id="IPR020472">
    <property type="entry name" value="WD40_PAC1"/>
</dbReference>
<dbReference type="Proteomes" id="UP001165080">
    <property type="component" value="Unassembled WGS sequence"/>
</dbReference>
<name>A0A9W6BE44_9CHLO</name>
<feature type="region of interest" description="Disordered" evidence="4">
    <location>
        <begin position="152"/>
        <end position="174"/>
    </location>
</feature>
<evidence type="ECO:0000256" key="3">
    <source>
        <dbReference type="PROSITE-ProRule" id="PRU00221"/>
    </source>
</evidence>
<keyword evidence="7" id="KW-1185">Reference proteome</keyword>
<proteinExistence type="predicted"/>
<dbReference type="PROSITE" id="PS50082">
    <property type="entry name" value="WD_REPEATS_2"/>
    <property type="match status" value="6"/>
</dbReference>
<dbReference type="CDD" id="cd00200">
    <property type="entry name" value="WD40"/>
    <property type="match status" value="1"/>
</dbReference>
<dbReference type="InterPro" id="IPR019775">
    <property type="entry name" value="WD40_repeat_CS"/>
</dbReference>
<dbReference type="GO" id="GO:0007165">
    <property type="term" value="P:signal transduction"/>
    <property type="evidence" value="ECO:0007669"/>
    <property type="project" value="InterPro"/>
</dbReference>
<evidence type="ECO:0000256" key="4">
    <source>
        <dbReference type="SAM" id="MobiDB-lite"/>
    </source>
</evidence>
<dbReference type="EMBL" id="BRXU01000003">
    <property type="protein sequence ID" value="GLC49866.1"/>
    <property type="molecule type" value="Genomic_DNA"/>
</dbReference>
<dbReference type="InterPro" id="IPR015943">
    <property type="entry name" value="WD40/YVTN_repeat-like_dom_sf"/>
</dbReference>
<dbReference type="SUPFAM" id="SSF52200">
    <property type="entry name" value="Toll/Interleukin receptor TIR domain"/>
    <property type="match status" value="1"/>
</dbReference>
<dbReference type="Gene3D" id="2.130.10.10">
    <property type="entry name" value="YVTN repeat-like/Quinoprotein amine dehydrogenase"/>
    <property type="match status" value="3"/>
</dbReference>
<keyword evidence="1 3" id="KW-0853">WD repeat</keyword>
<dbReference type="Pfam" id="PF13676">
    <property type="entry name" value="TIR_2"/>
    <property type="match status" value="1"/>
</dbReference>
<dbReference type="AlphaFoldDB" id="A0A9W6BE44"/>
<comment type="caution">
    <text evidence="6">The sequence shown here is derived from an EMBL/GenBank/DDBJ whole genome shotgun (WGS) entry which is preliminary data.</text>
</comment>
<dbReference type="PROSITE" id="PS50294">
    <property type="entry name" value="WD_REPEATS_REGION"/>
    <property type="match status" value="5"/>
</dbReference>
<dbReference type="SMART" id="SM00320">
    <property type="entry name" value="WD40"/>
    <property type="match status" value="7"/>
</dbReference>
<dbReference type="PANTHER" id="PTHR44129">
    <property type="entry name" value="WD REPEAT-CONTAINING PROTEIN POP1"/>
    <property type="match status" value="1"/>
</dbReference>
<sequence length="500" mass="53995">MARAQVMMSYRVADTGEKEHGGDGTVEQIQKHLEEQGFTVYVAEAVLEGGAEWSREIQQAVAQCQVFIMMCSPGYGENKWSFNEFQMADNEKKAIIPIWHSGAYPPDTLKIFLAGRQRIPKGDKPLLEVEFRYAMRQLDTCIAQMGVRPIKPPAPGWRPGKKSPRGPSPSMVKAQAEAQQAAFASAPVTPCRCLRKLIAHNEEVLCIAWSPDSRLLASGGADKEIWLWDAALSSCSVQTLQGHRGAIVAVGWSEDGRHFASASEDGSVRLWRELHQEVPVVQVLPSDAELASMWWFPDSYHLVTCSGDHTVRVWNTWLGARERCMKIASEVGTSVALSPDGSHLAAGGAGGSLSTVWVWNQATGGPMQALEGHTEAVLCVSWSPDSKFLASASRDKTIRIWDMAGAGGGVGGAGGAAGGGVCRLVLHGHMDGVLAVCWSPDGTMLASGGDDKVVRVWDASSGNCKRTLLGHTMEVQCLAWSPDGRFLASGSWDKTIRVWG</sequence>
<gene>
    <name evidence="6" type="primary">PLEST009154</name>
    <name evidence="6" type="ORF">PLESTB_000317200</name>
</gene>
<dbReference type="PROSITE" id="PS50104">
    <property type="entry name" value="TIR"/>
    <property type="match status" value="1"/>
</dbReference>
<dbReference type="InterPro" id="IPR000157">
    <property type="entry name" value="TIR_dom"/>
</dbReference>
<feature type="domain" description="TIR" evidence="5">
    <location>
        <begin position="2"/>
        <end position="135"/>
    </location>
</feature>
<feature type="repeat" description="WD" evidence="3">
    <location>
        <begin position="468"/>
        <end position="500"/>
    </location>
</feature>
<dbReference type="SUPFAM" id="SSF50978">
    <property type="entry name" value="WD40 repeat-like"/>
    <property type="match status" value="1"/>
</dbReference>
<dbReference type="PROSITE" id="PS00678">
    <property type="entry name" value="WD_REPEATS_1"/>
    <property type="match status" value="2"/>
</dbReference>
<dbReference type="InterPro" id="IPR050349">
    <property type="entry name" value="WD_LIS1/nudF_dynein_reg"/>
</dbReference>
<dbReference type="InterPro" id="IPR036322">
    <property type="entry name" value="WD40_repeat_dom_sf"/>
</dbReference>